<dbReference type="CDD" id="cd09819">
    <property type="entry name" value="An_peroxidase_bacterial_1"/>
    <property type="match status" value="1"/>
</dbReference>
<proteinExistence type="predicted"/>
<dbReference type="PANTHER" id="PTHR11475">
    <property type="entry name" value="OXIDASE/PEROXIDASE"/>
    <property type="match status" value="1"/>
</dbReference>
<keyword evidence="4" id="KW-0560">Oxidoreductase</keyword>
<dbReference type="PROSITE" id="PS50292">
    <property type="entry name" value="PEROXIDASE_3"/>
    <property type="match status" value="1"/>
</dbReference>
<dbReference type="InterPro" id="IPR037120">
    <property type="entry name" value="Haem_peroxidase_sf_animal"/>
</dbReference>
<evidence type="ECO:0000256" key="2">
    <source>
        <dbReference type="ARBA" id="ARBA00022525"/>
    </source>
</evidence>
<dbReference type="GO" id="GO:0004601">
    <property type="term" value="F:peroxidase activity"/>
    <property type="evidence" value="ECO:0007669"/>
    <property type="project" value="UniProtKB-KW"/>
</dbReference>
<gene>
    <name evidence="4" type="ORF">GRI65_02210</name>
</gene>
<name>A0A845AZB0_9SPHN</name>
<reference evidence="4 5" key="1">
    <citation type="submission" date="2019-12" db="EMBL/GenBank/DDBJ databases">
        <title>Genomic-based taxomic classification of the family Erythrobacteraceae.</title>
        <authorList>
            <person name="Xu L."/>
        </authorList>
    </citation>
    <scope>NUCLEOTIDE SEQUENCE [LARGE SCALE GENOMIC DNA]</scope>
    <source>
        <strain evidence="4 5">KCTC 42453</strain>
    </source>
</reference>
<dbReference type="InterPro" id="IPR019791">
    <property type="entry name" value="Haem_peroxidase_animal"/>
</dbReference>
<evidence type="ECO:0000256" key="1">
    <source>
        <dbReference type="ARBA" id="ARBA00004613"/>
    </source>
</evidence>
<dbReference type="Pfam" id="PF03098">
    <property type="entry name" value="An_peroxidase"/>
    <property type="match status" value="1"/>
</dbReference>
<protein>
    <submittedName>
        <fullName evidence="4">Peroxidase</fullName>
    </submittedName>
</protein>
<evidence type="ECO:0000256" key="3">
    <source>
        <dbReference type="ARBA" id="ARBA00023180"/>
    </source>
</evidence>
<dbReference type="AlphaFoldDB" id="A0A845AZB0"/>
<keyword evidence="4" id="KW-0575">Peroxidase</keyword>
<comment type="subcellular location">
    <subcellularLocation>
        <location evidence="1">Secreted</location>
    </subcellularLocation>
</comment>
<dbReference type="Proteomes" id="UP000431922">
    <property type="component" value="Unassembled WGS sequence"/>
</dbReference>
<evidence type="ECO:0000313" key="5">
    <source>
        <dbReference type="Proteomes" id="UP000431922"/>
    </source>
</evidence>
<dbReference type="SUPFAM" id="SSF48113">
    <property type="entry name" value="Heme-dependent peroxidases"/>
    <property type="match status" value="1"/>
</dbReference>
<organism evidence="4 5">
    <name type="scientific">Allopontixanthobacter sediminis</name>
    <dbReference type="NCBI Taxonomy" id="1689985"/>
    <lineage>
        <taxon>Bacteria</taxon>
        <taxon>Pseudomonadati</taxon>
        <taxon>Pseudomonadota</taxon>
        <taxon>Alphaproteobacteria</taxon>
        <taxon>Sphingomonadales</taxon>
        <taxon>Erythrobacteraceae</taxon>
        <taxon>Allopontixanthobacter</taxon>
    </lineage>
</organism>
<keyword evidence="5" id="KW-1185">Reference proteome</keyword>
<dbReference type="GO" id="GO:0020037">
    <property type="term" value="F:heme binding"/>
    <property type="evidence" value="ECO:0007669"/>
    <property type="project" value="InterPro"/>
</dbReference>
<evidence type="ECO:0000313" key="4">
    <source>
        <dbReference type="EMBL" id="MXP43266.1"/>
    </source>
</evidence>
<comment type="caution">
    <text evidence="4">The sequence shown here is derived from an EMBL/GenBank/DDBJ whole genome shotgun (WGS) entry which is preliminary data.</text>
</comment>
<keyword evidence="3" id="KW-0325">Glycoprotein</keyword>
<dbReference type="PANTHER" id="PTHR11475:SF4">
    <property type="entry name" value="CHORION PEROXIDASE"/>
    <property type="match status" value="1"/>
</dbReference>
<dbReference type="PRINTS" id="PR00457">
    <property type="entry name" value="ANPEROXIDASE"/>
</dbReference>
<dbReference type="OrthoDB" id="105077at2"/>
<accession>A0A845AZB0</accession>
<dbReference type="Gene3D" id="1.10.640.10">
    <property type="entry name" value="Haem peroxidase domain superfamily, animal type"/>
    <property type="match status" value="1"/>
</dbReference>
<dbReference type="EMBL" id="WTYL01000001">
    <property type="protein sequence ID" value="MXP43266.1"/>
    <property type="molecule type" value="Genomic_DNA"/>
</dbReference>
<dbReference type="GO" id="GO:0006979">
    <property type="term" value="P:response to oxidative stress"/>
    <property type="evidence" value="ECO:0007669"/>
    <property type="project" value="InterPro"/>
</dbReference>
<dbReference type="GO" id="GO:0005576">
    <property type="term" value="C:extracellular region"/>
    <property type="evidence" value="ECO:0007669"/>
    <property type="project" value="UniProtKB-SubCell"/>
</dbReference>
<keyword evidence="2" id="KW-0964">Secreted</keyword>
<sequence>MKTLSGLYKYCSNREGAPSREDRFGRMFPNIAPAYVRPEVLQTVGAPGGPMDTGTQKKRTKGVPVGMIFFGQFVDHDVTLDATTSFSQVVADTGDIANVRTPTLDLDCIYGLGPEAEPFLYTNGGTFGGAKLLTGADSGAGGLADSDLARAANGRAIIGDPRNDENRIISQMQLAMIRFHNHVCDTLNAEDASLTGAHLYEEARRTTTWHYQWGVVTDFLTAICGEAVVEEILTCGRLYYCGGIPYIPVEFSVAAYRFGHSMIPQKIQTQTGGPDHDLFGTVLGGGFNPLSDAAAVVDFHELFFTPAGRSVQKADQLDTKLASILLALPFIAPADVNSLAVRNMLRGNTFRLPGGDKIAEFMERPAAELDKVRDKVESMGVSRSGVPLWLYLLAEAEQIGRGEANGNRTKGEGLGPVGARIVAETIIGLLELDDRSFLGTNRNWSPRADWDTIGKILTVAQP</sequence>
<dbReference type="InterPro" id="IPR010255">
    <property type="entry name" value="Haem_peroxidase_sf"/>
</dbReference>